<evidence type="ECO:0000256" key="12">
    <source>
        <dbReference type="PIRSR" id="PIRSR001558-2"/>
    </source>
</evidence>
<dbReference type="Pfam" id="PF03199">
    <property type="entry name" value="GSH_synthase"/>
    <property type="match status" value="1"/>
</dbReference>
<feature type="binding site" evidence="11">
    <location>
        <position position="475"/>
    </location>
    <ligand>
        <name>substrate</name>
    </ligand>
</feature>
<evidence type="ECO:0000256" key="7">
    <source>
        <dbReference type="ARBA" id="ARBA00022741"/>
    </source>
</evidence>
<dbReference type="GO" id="GO:0004363">
    <property type="term" value="F:glutathione synthase activity"/>
    <property type="evidence" value="ECO:0007669"/>
    <property type="project" value="UniProtKB-UniRule"/>
</dbReference>
<dbReference type="FunFam" id="3.40.50.1760:FF:000001">
    <property type="entry name" value="Glutathione synthetase"/>
    <property type="match status" value="1"/>
</dbReference>
<comment type="cofactor">
    <cofactor evidence="10 12">
        <name>Mg(2+)</name>
        <dbReference type="ChEBI" id="CHEBI:18420"/>
    </cofactor>
    <text evidence="10 12">Binds 1 Mg(2+) ion per subunit.</text>
</comment>
<keyword evidence="8 10" id="KW-0067">ATP-binding</keyword>
<dbReference type="AlphaFoldDB" id="A0A0L0TC68"/>
<feature type="domain" description="Glutathione synthase substrate-binding" evidence="14">
    <location>
        <begin position="226"/>
        <end position="330"/>
    </location>
</feature>
<keyword evidence="7 10" id="KW-0547">Nucleotide-binding</keyword>
<name>A0A0L0TC68_ALLM3</name>
<dbReference type="GO" id="GO:0043295">
    <property type="term" value="F:glutathione binding"/>
    <property type="evidence" value="ECO:0007669"/>
    <property type="project" value="UniProtKB-UniRule"/>
</dbReference>
<feature type="binding site" evidence="11">
    <location>
        <begin position="424"/>
        <end position="427"/>
    </location>
    <ligand>
        <name>ATP</name>
        <dbReference type="ChEBI" id="CHEBI:30616"/>
    </ligand>
</feature>
<keyword evidence="4 10" id="KW-0436">Ligase</keyword>
<dbReference type="eggNOG" id="KOG0021">
    <property type="taxonomic scope" value="Eukaryota"/>
</dbReference>
<dbReference type="EMBL" id="GG745378">
    <property type="protein sequence ID" value="KNE72311.1"/>
    <property type="molecule type" value="Genomic_DNA"/>
</dbReference>
<feature type="binding site" evidence="13">
    <location>
        <begin position="160"/>
        <end position="163"/>
    </location>
    <ligand>
        <name>substrate</name>
    </ligand>
</feature>
<dbReference type="PIRSF" id="PIRSF001558">
    <property type="entry name" value="GSHase"/>
    <property type="match status" value="1"/>
</dbReference>
<dbReference type="NCBIfam" id="TIGR01986">
    <property type="entry name" value="glut_syn_euk"/>
    <property type="match status" value="1"/>
</dbReference>
<evidence type="ECO:0000256" key="13">
    <source>
        <dbReference type="PIRSR" id="PIRSR001558-3"/>
    </source>
</evidence>
<comment type="similarity">
    <text evidence="2 10">Belongs to the eukaryotic GSH synthase family.</text>
</comment>
<dbReference type="OMA" id="NGLVMYP"/>
<dbReference type="InterPro" id="IPR016185">
    <property type="entry name" value="PreATP-grasp_dom_sf"/>
</dbReference>
<dbReference type="PANTHER" id="PTHR11130">
    <property type="entry name" value="GLUTATHIONE SYNTHETASE"/>
    <property type="match status" value="1"/>
</dbReference>
<feature type="binding site" evidence="11">
    <location>
        <position position="450"/>
    </location>
    <ligand>
        <name>substrate</name>
    </ligand>
</feature>
<sequence>MSAQPQADVPPYPPALQATQSAALRDQAVDWALAHGLVIRSATTPTSSVVHAPFALFPSPFPRSCFTRARDLAPAFNRLVHAVTQDDQFLRAIMDEIGDVDPFTHRLYQIYLAKRATKDQVQPITLGVYRSDYLLHRDIDPRTKLPAGDFAIHQVELNTIASSFGCLSTRTAELHRYLLSKTDFYNQRQNPATHDINASALPDNRAMQSIARGLAEAHMQYGRNDAVIVMVVQPGERNAFDQRWLEYELIDSFGIKLVRRTLAELHDGTQLDKDRRLFIDTLAGRAEVAVVYYRAGYGPGDYPTETEWAARAMLDRSWAVQCPTVAQQLAGAKKVQQVLAAPGMLEGFVDKTTAADLRQCFTGLYPLTAGTPDGDAAYTRALANPARYVLKPQREGGGHNYYGDDIPRVLKAMPARERAAYILMDLIRPPPLKNVLVRDGKDVEAEVVSELGVYGIWVAVGDKEVINEAGGHLLRTKASSTNEGGVAAGFAVLDSPLLF</sequence>
<dbReference type="OrthoDB" id="2020073at2759"/>
<dbReference type="InterPro" id="IPR037013">
    <property type="entry name" value="GSH-S_sub-bd_sf"/>
</dbReference>
<accession>A0A0L0TC68</accession>
<comment type="subunit">
    <text evidence="3">Homodimer.</text>
</comment>
<keyword evidence="6 10" id="KW-0479">Metal-binding</keyword>
<gene>
    <name evidence="15" type="ORF">AMAG_16798</name>
</gene>
<dbReference type="InterPro" id="IPR014049">
    <property type="entry name" value="Glutathione_synthase_N_euk"/>
</dbReference>
<dbReference type="InterPro" id="IPR014042">
    <property type="entry name" value="Glutathione_synthase_a-hlx"/>
</dbReference>
<dbReference type="EC" id="6.3.2.3" evidence="10"/>
<feature type="binding site" evidence="12">
    <location>
        <position position="395"/>
    </location>
    <ligand>
        <name>Mg(2+)</name>
        <dbReference type="ChEBI" id="CHEBI:18420"/>
    </ligand>
</feature>
<reference evidence="16" key="2">
    <citation type="submission" date="2009-11" db="EMBL/GenBank/DDBJ databases">
        <title>The Genome Sequence of Allomyces macrogynus strain ATCC 38327.</title>
        <authorList>
            <consortium name="The Broad Institute Genome Sequencing Platform"/>
            <person name="Russ C."/>
            <person name="Cuomo C."/>
            <person name="Shea T."/>
            <person name="Young S.K."/>
            <person name="Zeng Q."/>
            <person name="Koehrsen M."/>
            <person name="Haas B."/>
            <person name="Borodovsky M."/>
            <person name="Guigo R."/>
            <person name="Alvarado L."/>
            <person name="Berlin A."/>
            <person name="Borenstein D."/>
            <person name="Chen Z."/>
            <person name="Engels R."/>
            <person name="Freedman E."/>
            <person name="Gellesch M."/>
            <person name="Goldberg J."/>
            <person name="Griggs A."/>
            <person name="Gujja S."/>
            <person name="Heiman D."/>
            <person name="Hepburn T."/>
            <person name="Howarth C."/>
            <person name="Jen D."/>
            <person name="Larson L."/>
            <person name="Lewis B."/>
            <person name="Mehta T."/>
            <person name="Park D."/>
            <person name="Pearson M."/>
            <person name="Roberts A."/>
            <person name="Saif S."/>
            <person name="Shenoy N."/>
            <person name="Sisk P."/>
            <person name="Stolte C."/>
            <person name="Sykes S."/>
            <person name="Walk T."/>
            <person name="White J."/>
            <person name="Yandava C."/>
            <person name="Burger G."/>
            <person name="Gray M.W."/>
            <person name="Holland P.W.H."/>
            <person name="King N."/>
            <person name="Lang F.B.F."/>
            <person name="Roger A.J."/>
            <person name="Ruiz-Trillo I."/>
            <person name="Lander E."/>
            <person name="Nusbaum C."/>
        </authorList>
    </citation>
    <scope>NUCLEOTIDE SEQUENCE [LARGE SCALE GENOMIC DNA]</scope>
    <source>
        <strain evidence="16">ATCC 38327</strain>
    </source>
</reference>
<dbReference type="GO" id="GO:0005524">
    <property type="term" value="F:ATP binding"/>
    <property type="evidence" value="ECO:0007669"/>
    <property type="project" value="UniProtKB-UniRule"/>
</dbReference>
<dbReference type="Gene3D" id="1.10.1080.10">
    <property type="entry name" value="Glutathione Synthetase, Chain A, domain 3"/>
    <property type="match status" value="1"/>
</dbReference>
<keyword evidence="5 10" id="KW-0317">Glutathione biosynthesis</keyword>
<dbReference type="PANTHER" id="PTHR11130:SF0">
    <property type="entry name" value="GLUTATHIONE SYNTHETASE"/>
    <property type="match status" value="1"/>
</dbReference>
<dbReference type="InterPro" id="IPR005615">
    <property type="entry name" value="Glutathione_synthase"/>
</dbReference>
<feature type="binding site" evidence="11">
    <location>
        <position position="477"/>
    </location>
    <ligand>
        <name>ATP</name>
        <dbReference type="ChEBI" id="CHEBI:30616"/>
    </ligand>
</feature>
<reference evidence="15 16" key="1">
    <citation type="submission" date="2009-11" db="EMBL/GenBank/DDBJ databases">
        <title>Annotation of Allomyces macrogynus ATCC 38327.</title>
        <authorList>
            <consortium name="The Broad Institute Genome Sequencing Platform"/>
            <person name="Russ C."/>
            <person name="Cuomo C."/>
            <person name="Burger G."/>
            <person name="Gray M.W."/>
            <person name="Holland P.W.H."/>
            <person name="King N."/>
            <person name="Lang F.B.F."/>
            <person name="Roger A.J."/>
            <person name="Ruiz-Trillo I."/>
            <person name="Young S.K."/>
            <person name="Zeng Q."/>
            <person name="Gargeya S."/>
            <person name="Fitzgerald M."/>
            <person name="Haas B."/>
            <person name="Abouelleil A."/>
            <person name="Alvarado L."/>
            <person name="Arachchi H.M."/>
            <person name="Berlin A."/>
            <person name="Chapman S.B."/>
            <person name="Gearin G."/>
            <person name="Goldberg J."/>
            <person name="Griggs A."/>
            <person name="Gujja S."/>
            <person name="Hansen M."/>
            <person name="Heiman D."/>
            <person name="Howarth C."/>
            <person name="Larimer J."/>
            <person name="Lui A."/>
            <person name="MacDonald P.J.P."/>
            <person name="McCowen C."/>
            <person name="Montmayeur A."/>
            <person name="Murphy C."/>
            <person name="Neiman D."/>
            <person name="Pearson M."/>
            <person name="Priest M."/>
            <person name="Roberts A."/>
            <person name="Saif S."/>
            <person name="Shea T."/>
            <person name="Sisk P."/>
            <person name="Stolte C."/>
            <person name="Sykes S."/>
            <person name="Wortman J."/>
            <person name="Nusbaum C."/>
            <person name="Birren B."/>
        </authorList>
    </citation>
    <scope>NUCLEOTIDE SEQUENCE [LARGE SCALE GENOMIC DNA]</scope>
    <source>
        <strain evidence="15 16">ATCC 38327</strain>
    </source>
</reference>
<evidence type="ECO:0000256" key="9">
    <source>
        <dbReference type="ARBA" id="ARBA00022842"/>
    </source>
</evidence>
<organism evidence="15 16">
    <name type="scientific">Allomyces macrogynus (strain ATCC 38327)</name>
    <name type="common">Allomyces javanicus var. macrogynus</name>
    <dbReference type="NCBI Taxonomy" id="578462"/>
    <lineage>
        <taxon>Eukaryota</taxon>
        <taxon>Fungi</taxon>
        <taxon>Fungi incertae sedis</taxon>
        <taxon>Blastocladiomycota</taxon>
        <taxon>Blastocladiomycetes</taxon>
        <taxon>Blastocladiales</taxon>
        <taxon>Blastocladiaceae</taxon>
        <taxon>Allomyces</taxon>
    </lineage>
</organism>
<dbReference type="STRING" id="578462.A0A0L0TC68"/>
<evidence type="ECO:0000256" key="2">
    <source>
        <dbReference type="ARBA" id="ARBA00010385"/>
    </source>
</evidence>
<feature type="binding site" evidence="13">
    <location>
        <begin position="486"/>
        <end position="487"/>
    </location>
    <ligand>
        <name>substrate</name>
    </ligand>
</feature>
<feature type="binding site" evidence="11">
    <location>
        <begin position="391"/>
        <end position="400"/>
    </location>
    <ligand>
        <name>ATP</name>
        <dbReference type="ChEBI" id="CHEBI:30616"/>
    </ligand>
</feature>
<dbReference type="VEuPathDB" id="FungiDB:AMAG_16798"/>
<feature type="binding site" evidence="13">
    <location>
        <begin position="294"/>
        <end position="297"/>
    </location>
    <ligand>
        <name>substrate</name>
    </ligand>
</feature>
<feature type="binding site" evidence="13">
    <location>
        <begin position="236"/>
        <end position="238"/>
    </location>
    <ligand>
        <name>substrate</name>
    </ligand>
</feature>
<dbReference type="Gene3D" id="3.30.1490.80">
    <property type="match status" value="1"/>
</dbReference>
<dbReference type="SUPFAM" id="SSF56059">
    <property type="entry name" value="Glutathione synthetase ATP-binding domain-like"/>
    <property type="match status" value="1"/>
</dbReference>
<feature type="binding site" evidence="11">
    <location>
        <position position="402"/>
    </location>
    <ligand>
        <name>ATP</name>
        <dbReference type="ChEBI" id="CHEBI:30616"/>
    </ligand>
</feature>
<evidence type="ECO:0000256" key="6">
    <source>
        <dbReference type="ARBA" id="ARBA00022723"/>
    </source>
</evidence>
<dbReference type="Proteomes" id="UP000054350">
    <property type="component" value="Unassembled WGS sequence"/>
</dbReference>
<evidence type="ECO:0000256" key="10">
    <source>
        <dbReference type="PIRNR" id="PIRNR001558"/>
    </source>
</evidence>
<keyword evidence="16" id="KW-1185">Reference proteome</keyword>
<protein>
    <recommendedName>
        <fullName evidence="10">Glutathione synthetase</fullName>
        <shortName evidence="10">GSH-S</shortName>
        <ecNumber evidence="10">6.3.2.3</ecNumber>
    </recommendedName>
</protein>
<comment type="catalytic activity">
    <reaction evidence="10">
        <text>gamma-L-glutamyl-L-cysteine + glycine + ATP = glutathione + ADP + phosphate + H(+)</text>
        <dbReference type="Rhea" id="RHEA:13557"/>
        <dbReference type="ChEBI" id="CHEBI:15378"/>
        <dbReference type="ChEBI" id="CHEBI:30616"/>
        <dbReference type="ChEBI" id="CHEBI:43474"/>
        <dbReference type="ChEBI" id="CHEBI:57305"/>
        <dbReference type="ChEBI" id="CHEBI:57925"/>
        <dbReference type="ChEBI" id="CHEBI:58173"/>
        <dbReference type="ChEBI" id="CHEBI:456216"/>
        <dbReference type="EC" id="6.3.2.3"/>
    </reaction>
</comment>
<comment type="pathway">
    <text evidence="1 10">Sulfur metabolism; glutathione biosynthesis; glutathione from L-cysteine and L-glutamate: step 2/2.</text>
</comment>
<dbReference type="FunFam" id="3.30.1490.50:FF:000002">
    <property type="entry name" value="Glutathione synthetase"/>
    <property type="match status" value="1"/>
</dbReference>
<dbReference type="InterPro" id="IPR004887">
    <property type="entry name" value="GSH_synth_subst-bd"/>
</dbReference>
<dbReference type="Gene3D" id="3.30.470.20">
    <property type="entry name" value="ATP-grasp fold, B domain"/>
    <property type="match status" value="1"/>
</dbReference>
<dbReference type="Gene3D" id="3.40.50.1760">
    <property type="entry name" value="Glutathione synthase, substrate-binding domain superfamily, eukaryotic"/>
    <property type="match status" value="1"/>
</dbReference>
<dbReference type="InterPro" id="IPR014709">
    <property type="entry name" value="Glutathione_synthase_C_euk"/>
</dbReference>
<feature type="binding site" evidence="11">
    <location>
        <position position="483"/>
    </location>
    <ligand>
        <name>ATP</name>
        <dbReference type="ChEBI" id="CHEBI:30616"/>
    </ligand>
</feature>
<dbReference type="GO" id="GO:0000287">
    <property type="term" value="F:magnesium ion binding"/>
    <property type="evidence" value="ECO:0007669"/>
    <property type="project" value="UniProtKB-UniRule"/>
</dbReference>
<dbReference type="UniPathway" id="UPA00142">
    <property type="reaction ID" value="UER00210"/>
</dbReference>
<evidence type="ECO:0000256" key="3">
    <source>
        <dbReference type="ARBA" id="ARBA00011738"/>
    </source>
</evidence>
<feature type="binding site" evidence="11">
    <location>
        <position position="130"/>
    </location>
    <ligand>
        <name>substrate</name>
    </ligand>
</feature>
<dbReference type="Gene3D" id="3.30.1490.50">
    <property type="match status" value="1"/>
</dbReference>
<feature type="binding site" evidence="12">
    <location>
        <position position="156"/>
    </location>
    <ligand>
        <name>Mg(2+)</name>
        <dbReference type="ChEBI" id="CHEBI:18420"/>
    </ligand>
</feature>
<feature type="binding site" evidence="11">
    <location>
        <position position="333"/>
    </location>
    <ligand>
        <name>ATP</name>
        <dbReference type="ChEBI" id="CHEBI:30616"/>
    </ligand>
</feature>
<feature type="binding site" evidence="11">
    <location>
        <position position="156"/>
    </location>
    <ligand>
        <name>ATP</name>
        <dbReference type="ChEBI" id="CHEBI:30616"/>
    </ligand>
</feature>
<proteinExistence type="inferred from homology"/>
<evidence type="ECO:0000259" key="14">
    <source>
        <dbReference type="Pfam" id="PF03199"/>
    </source>
</evidence>
<evidence type="ECO:0000256" key="11">
    <source>
        <dbReference type="PIRSR" id="PIRSR001558-1"/>
    </source>
</evidence>
<evidence type="ECO:0000313" key="16">
    <source>
        <dbReference type="Proteomes" id="UP000054350"/>
    </source>
</evidence>
<feature type="binding site" evidence="12">
    <location>
        <position position="158"/>
    </location>
    <ligand>
        <name>Mg(2+)</name>
        <dbReference type="ChEBI" id="CHEBI:18420"/>
    </ligand>
</feature>
<feature type="binding site" evidence="11">
    <location>
        <position position="242"/>
    </location>
    <ligand>
        <name>substrate</name>
    </ligand>
</feature>
<keyword evidence="9 10" id="KW-0460">Magnesium</keyword>
<evidence type="ECO:0000256" key="5">
    <source>
        <dbReference type="ARBA" id="ARBA00022684"/>
    </source>
</evidence>
<evidence type="ECO:0000256" key="1">
    <source>
        <dbReference type="ARBA" id="ARBA00004965"/>
    </source>
</evidence>
<dbReference type="SUPFAM" id="SSF52440">
    <property type="entry name" value="PreATP-grasp domain"/>
    <property type="match status" value="1"/>
</dbReference>
<evidence type="ECO:0000256" key="8">
    <source>
        <dbReference type="ARBA" id="ARBA00022840"/>
    </source>
</evidence>
<dbReference type="Pfam" id="PF03917">
    <property type="entry name" value="GSH_synth_ATP"/>
    <property type="match status" value="1"/>
</dbReference>
<evidence type="ECO:0000313" key="15">
    <source>
        <dbReference type="EMBL" id="KNE72311.1"/>
    </source>
</evidence>
<evidence type="ECO:0000256" key="4">
    <source>
        <dbReference type="ARBA" id="ARBA00022598"/>
    </source>
</evidence>
<dbReference type="GO" id="GO:0005829">
    <property type="term" value="C:cytosol"/>
    <property type="evidence" value="ECO:0007669"/>
    <property type="project" value="TreeGrafter"/>
</dbReference>